<reference evidence="1" key="1">
    <citation type="journal article" date="2022" name="Int. J. Syst. Evol. Microbiol.">
        <title>Pseudomonas aegrilactucae sp. nov. and Pseudomonas morbosilactucae sp. nov., pathogens causing bacterial rot of lettuce in Japan.</title>
        <authorList>
            <person name="Sawada H."/>
            <person name="Fujikawa T."/>
            <person name="Satou M."/>
        </authorList>
    </citation>
    <scope>NUCLEOTIDE SEQUENCE</scope>
    <source>
        <strain evidence="1">0166_1</strain>
    </source>
</reference>
<dbReference type="SUPFAM" id="SSF160104">
    <property type="entry name" value="Acetoacetate decarboxylase-like"/>
    <property type="match status" value="1"/>
</dbReference>
<dbReference type="AlphaFoldDB" id="A0A9E7C202"/>
<sequence length="263" mass="28504">MGFVKQPDEIAKIEHALSHPRFVNGEMLSVDFLTEPTVVEQILPPPLQPAGEPRITAMVGRWQSNCVGDFFGGAIYVAARHDGIDGDYVLAMYMDGDIPTIYGRDLFGEPKKLATSNVYRHGNVVSGYVDRHGTRLIELHATVSKDLGPFEAEGYNFNFKARPNADGIGLQEDAILTRARFDVHAVAAREGSGSVTLRGTVHDPLDELPIVSVLGARFVEADLIASCEAVATTPADVFLPFHHGRHDDWSALDTEAAVLAAAV</sequence>
<evidence type="ECO:0000313" key="1">
    <source>
        <dbReference type="EMBL" id="UGS36958.1"/>
    </source>
</evidence>
<accession>A0A9E7C202</accession>
<organism evidence="1 2">
    <name type="scientific">Capillimicrobium parvum</name>
    <dbReference type="NCBI Taxonomy" id="2884022"/>
    <lineage>
        <taxon>Bacteria</taxon>
        <taxon>Bacillati</taxon>
        <taxon>Actinomycetota</taxon>
        <taxon>Thermoleophilia</taxon>
        <taxon>Solirubrobacterales</taxon>
        <taxon>Capillimicrobiaceae</taxon>
        <taxon>Capillimicrobium</taxon>
    </lineage>
</organism>
<name>A0A9E7C202_9ACTN</name>
<dbReference type="KEGG" id="sbae:DSM104329_03370"/>
<gene>
    <name evidence="1" type="primary">adc_7</name>
    <name evidence="1" type="ORF">DSM104329_03370</name>
</gene>
<protein>
    <submittedName>
        <fullName evidence="1">Acetoacetate decarboxylase</fullName>
        <ecNumber evidence="1">4.1.1.4</ecNumber>
    </submittedName>
</protein>
<dbReference type="InterPro" id="IPR010451">
    <property type="entry name" value="Acetoacetate_decarboxylase"/>
</dbReference>
<dbReference type="InterPro" id="IPR023375">
    <property type="entry name" value="ADC_dom_sf"/>
</dbReference>
<evidence type="ECO:0000313" key="2">
    <source>
        <dbReference type="Proteomes" id="UP001162834"/>
    </source>
</evidence>
<dbReference type="RefSeq" id="WP_259311021.1">
    <property type="nucleotide sequence ID" value="NZ_CP087164.1"/>
</dbReference>
<proteinExistence type="predicted"/>
<keyword evidence="1" id="KW-0456">Lyase</keyword>
<dbReference type="GO" id="GO:0047602">
    <property type="term" value="F:acetoacetate decarboxylase activity"/>
    <property type="evidence" value="ECO:0007669"/>
    <property type="project" value="UniProtKB-EC"/>
</dbReference>
<dbReference type="EMBL" id="CP087164">
    <property type="protein sequence ID" value="UGS36958.1"/>
    <property type="molecule type" value="Genomic_DNA"/>
</dbReference>
<dbReference type="EC" id="4.1.1.4" evidence="1"/>
<dbReference type="Gene3D" id="2.40.400.10">
    <property type="entry name" value="Acetoacetate decarboxylase-like"/>
    <property type="match status" value="1"/>
</dbReference>
<dbReference type="Pfam" id="PF06314">
    <property type="entry name" value="ADC"/>
    <property type="match status" value="1"/>
</dbReference>
<dbReference type="Proteomes" id="UP001162834">
    <property type="component" value="Chromosome"/>
</dbReference>
<keyword evidence="2" id="KW-1185">Reference proteome</keyword>